<accession>A0A0G3XIC4</accession>
<dbReference type="STRING" id="1348774.AB433_14810"/>
<evidence type="ECO:0000313" key="1">
    <source>
        <dbReference type="EMBL" id="AKM10952.1"/>
    </source>
</evidence>
<sequence>MMPCDEKTGSCAAEQAEGKAADWANAECMCVTLDRQRLAALLDAELGVNGAGDTLLASQSTLFAAAPVFIDPATLSAMTEVVAAIETVAKTPAFRSVVMSWAPSSAARDFGPKGGLMGYDFHLTANGPRLIEINTNAGGAFLNALLADAQTQCCRETRPALVAGISQDTFRTRIARMFEEEWHAQDRAGELECIAIVDDEPEEQPLFPEFLAARTLLQEHGYEVVIAGPDDLKLSPAGLLFEARKIDLVYNRLVDFSLDRPESRTLREAYLNDRVVLSPNPHIHALYADKRNLCLLSDPDWLASCGLSERETKVILAAVPKTAIVDRKNAEQFWSERRDWFFKPARGYGSKAAYRGAKLTRRVWSEIAEGGYVAQRFTPPSTRKVRLENDTAELKVDVRLYTYGGEILLRAARLYQGQATNMRTPGGGFSPILPMPDAPDSGFR</sequence>
<protein>
    <submittedName>
        <fullName evidence="1">Uncharacterized protein</fullName>
    </submittedName>
</protein>
<organism evidence="1 2">
    <name type="scientific">Croceicoccus naphthovorans</name>
    <dbReference type="NCBI Taxonomy" id="1348774"/>
    <lineage>
        <taxon>Bacteria</taxon>
        <taxon>Pseudomonadati</taxon>
        <taxon>Pseudomonadota</taxon>
        <taxon>Alphaproteobacteria</taxon>
        <taxon>Sphingomonadales</taxon>
        <taxon>Erythrobacteraceae</taxon>
        <taxon>Croceicoccus</taxon>
    </lineage>
</organism>
<dbReference type="Proteomes" id="UP000035287">
    <property type="component" value="Chromosome"/>
</dbReference>
<proteinExistence type="predicted"/>
<keyword evidence="2" id="KW-1185">Reference proteome</keyword>
<evidence type="ECO:0000313" key="2">
    <source>
        <dbReference type="Proteomes" id="UP000035287"/>
    </source>
</evidence>
<dbReference type="AlphaFoldDB" id="A0A0G3XIC4"/>
<gene>
    <name evidence="1" type="ORF">AB433_14810</name>
</gene>
<dbReference type="RefSeq" id="WP_047822074.1">
    <property type="nucleotide sequence ID" value="NZ_CP011770.1"/>
</dbReference>
<dbReference type="PATRIC" id="fig|1348774.3.peg.3114"/>
<reference evidence="1 2" key="1">
    <citation type="submission" date="2015-06" db="EMBL/GenBank/DDBJ databases">
        <authorList>
            <person name="Zeng Y."/>
            <person name="Huang Y."/>
        </authorList>
    </citation>
    <scope>NUCLEOTIDE SEQUENCE [LARGE SCALE GENOMIC DNA]</scope>
    <source>
        <strain evidence="1 2">PQ-2</strain>
    </source>
</reference>
<dbReference type="SUPFAM" id="SSF56059">
    <property type="entry name" value="Glutathione synthetase ATP-binding domain-like"/>
    <property type="match status" value="1"/>
</dbReference>
<dbReference type="EMBL" id="CP011770">
    <property type="protein sequence ID" value="AKM10952.1"/>
    <property type="molecule type" value="Genomic_DNA"/>
</dbReference>
<dbReference type="KEGG" id="cna:AB433_14810"/>
<name>A0A0G3XIC4_9SPHN</name>